<evidence type="ECO:0000256" key="1">
    <source>
        <dbReference type="ARBA" id="ARBA00022741"/>
    </source>
</evidence>
<dbReference type="STRING" id="1300344.I598_0525"/>
<dbReference type="GO" id="GO:0003877">
    <property type="term" value="F:ATP:ADP adenylyltransferase activity"/>
    <property type="evidence" value="ECO:0007669"/>
    <property type="project" value="UniProtKB-EC"/>
</dbReference>
<evidence type="ECO:0000256" key="4">
    <source>
        <dbReference type="PROSITE-ProRule" id="PRU00464"/>
    </source>
</evidence>
<evidence type="ECO:0000313" key="6">
    <source>
        <dbReference type="EMBL" id="ANC30105.1"/>
    </source>
</evidence>
<feature type="short sequence motif" description="Histidine triad motif" evidence="4">
    <location>
        <begin position="141"/>
        <end position="145"/>
    </location>
</feature>
<dbReference type="InterPro" id="IPR039383">
    <property type="entry name" value="FHIT"/>
</dbReference>
<dbReference type="InterPro" id="IPR011146">
    <property type="entry name" value="HIT-like"/>
</dbReference>
<evidence type="ECO:0000256" key="3">
    <source>
        <dbReference type="PIRSR" id="PIRSR639383-2"/>
    </source>
</evidence>
<keyword evidence="6" id="KW-0548">Nucleotidyltransferase</keyword>
<feature type="domain" description="HIT" evidence="5">
    <location>
        <begin position="47"/>
        <end position="156"/>
    </location>
</feature>
<dbReference type="GO" id="GO:0000166">
    <property type="term" value="F:nucleotide binding"/>
    <property type="evidence" value="ECO:0007669"/>
    <property type="project" value="UniProtKB-KW"/>
</dbReference>
<feature type="active site" description="Tele-AMP-histidine intermediate" evidence="2">
    <location>
        <position position="143"/>
    </location>
</feature>
<dbReference type="PANTHER" id="PTHR42997">
    <property type="entry name" value="HIT FAMILY HYDROLASE"/>
    <property type="match status" value="1"/>
</dbReference>
<dbReference type="RefSeq" id="WP_418268506.1">
    <property type="nucleotide sequence ID" value="NZ_CP014209.1"/>
</dbReference>
<accession>A0A161HZF6</accession>
<evidence type="ECO:0000256" key="2">
    <source>
        <dbReference type="PIRSR" id="PIRSR639383-1"/>
    </source>
</evidence>
<dbReference type="CDD" id="cd01275">
    <property type="entry name" value="FHIT"/>
    <property type="match status" value="1"/>
</dbReference>
<dbReference type="InterPro" id="IPR052908">
    <property type="entry name" value="AP-4-A_phosphorylase"/>
</dbReference>
<keyword evidence="1" id="KW-0547">Nucleotide-binding</keyword>
<keyword evidence="6" id="KW-0808">Transferase</keyword>
<dbReference type="EC" id="2.7.7.53" evidence="6"/>
<dbReference type="Pfam" id="PF01230">
    <property type="entry name" value="HIT"/>
    <property type="match status" value="1"/>
</dbReference>
<dbReference type="EMBL" id="CP014209">
    <property type="protein sequence ID" value="ANC30105.1"/>
    <property type="molecule type" value="Genomic_DNA"/>
</dbReference>
<dbReference type="PATRIC" id="fig|1300344.3.peg.525"/>
<dbReference type="KEGG" id="ido:I598_0525"/>
<gene>
    <name evidence="6" type="ORF">I598_0525</name>
</gene>
<feature type="binding site" evidence="3">
    <location>
        <position position="145"/>
    </location>
    <ligand>
        <name>substrate</name>
    </ligand>
</feature>
<keyword evidence="7" id="KW-1185">Reference proteome</keyword>
<evidence type="ECO:0000259" key="5">
    <source>
        <dbReference type="PROSITE" id="PS51084"/>
    </source>
</evidence>
<dbReference type="InterPro" id="IPR036265">
    <property type="entry name" value="HIT-like_sf"/>
</dbReference>
<feature type="binding site" evidence="3">
    <location>
        <position position="73"/>
    </location>
    <ligand>
        <name>substrate</name>
    </ligand>
</feature>
<sequence length="184" mass="19790">MTGTPEQVPAAEFGPPEDDIARLWTPHRMVYIGGQDKPADDTPAQCPFCRIPAGDDESGLVVARGRACYALLNLYPYNGGHLMVLPYRHVSDYPDLTDAETSELAAMTQTAMRVLRAVYAPAGFNLGMNQGEAAGAGIAAHLHQHVVPRWTGDANFLPVVGRTKALPELLADTRARLAAAWPDA</sequence>
<dbReference type="SUPFAM" id="SSF54197">
    <property type="entry name" value="HIT-like"/>
    <property type="match status" value="1"/>
</dbReference>
<evidence type="ECO:0000313" key="7">
    <source>
        <dbReference type="Proteomes" id="UP000076794"/>
    </source>
</evidence>
<reference evidence="6 7" key="1">
    <citation type="submission" date="2016-01" db="EMBL/GenBank/DDBJ databases">
        <title>Complete genome sequence of a soil Actinobacterium, Isoptericola dokdonensis DS-3.</title>
        <authorList>
            <person name="Kwon S.-K."/>
            <person name="Kim J.F."/>
        </authorList>
    </citation>
    <scope>NUCLEOTIDE SEQUENCE [LARGE SCALE GENOMIC DNA]</scope>
    <source>
        <strain evidence="6 7">DS-3</strain>
    </source>
</reference>
<dbReference type="PROSITE" id="PS51084">
    <property type="entry name" value="HIT_2"/>
    <property type="match status" value="1"/>
</dbReference>
<dbReference type="PANTHER" id="PTHR42997:SF1">
    <property type="entry name" value="AP-4-A PHOSPHORYLASE"/>
    <property type="match status" value="1"/>
</dbReference>
<dbReference type="Gene3D" id="3.30.428.10">
    <property type="entry name" value="HIT-like"/>
    <property type="match status" value="1"/>
</dbReference>
<proteinExistence type="predicted"/>
<name>A0A161HZF6_9MICO</name>
<dbReference type="Proteomes" id="UP000076794">
    <property type="component" value="Chromosome"/>
</dbReference>
<protein>
    <submittedName>
        <fullName evidence="6">AP-4-A phosphorylase</fullName>
        <ecNumber evidence="6">2.7.7.53</ecNumber>
    </submittedName>
</protein>
<organism evidence="6 7">
    <name type="scientific">Isoptericola dokdonensis DS-3</name>
    <dbReference type="NCBI Taxonomy" id="1300344"/>
    <lineage>
        <taxon>Bacteria</taxon>
        <taxon>Bacillati</taxon>
        <taxon>Actinomycetota</taxon>
        <taxon>Actinomycetes</taxon>
        <taxon>Micrococcales</taxon>
        <taxon>Promicromonosporaceae</taxon>
        <taxon>Isoptericola</taxon>
    </lineage>
</organism>
<dbReference type="AlphaFoldDB" id="A0A161HZF6"/>